<organism evidence="1 2">
    <name type="scientific">Azorhizophilus paspali</name>
    <name type="common">Azotobacter paspali</name>
    <dbReference type="NCBI Taxonomy" id="69963"/>
    <lineage>
        <taxon>Bacteria</taxon>
        <taxon>Pseudomonadati</taxon>
        <taxon>Pseudomonadota</taxon>
        <taxon>Gammaproteobacteria</taxon>
        <taxon>Pseudomonadales</taxon>
        <taxon>Pseudomonadaceae</taxon>
        <taxon>Azorhizophilus</taxon>
    </lineage>
</organism>
<evidence type="ECO:0000313" key="2">
    <source>
        <dbReference type="Proteomes" id="UP001589891"/>
    </source>
</evidence>
<sequence length="72" mass="8064">MLQSHPTIDQALIPQPEVCKAIGQTRSGLEKLRKKDPTFPKPIKFGDTRQSAAYYVIAEINAWLQAKIAARD</sequence>
<dbReference type="EMBL" id="JBHLSS010000001">
    <property type="protein sequence ID" value="MFC0708097.1"/>
    <property type="molecule type" value="Genomic_DNA"/>
</dbReference>
<reference evidence="1 2" key="1">
    <citation type="submission" date="2024-09" db="EMBL/GenBank/DDBJ databases">
        <authorList>
            <person name="Sun Q."/>
            <person name="Mori K."/>
        </authorList>
    </citation>
    <scope>NUCLEOTIDE SEQUENCE [LARGE SCALE GENOMIC DNA]</scope>
    <source>
        <strain evidence="1 2">NCAIM B.01794</strain>
    </source>
</reference>
<evidence type="ECO:0000313" key="1">
    <source>
        <dbReference type="EMBL" id="MFC0708097.1"/>
    </source>
</evidence>
<dbReference type="RefSeq" id="WP_376941744.1">
    <property type="nucleotide sequence ID" value="NZ_CP171449.1"/>
</dbReference>
<keyword evidence="2" id="KW-1185">Reference proteome</keyword>
<proteinExistence type="predicted"/>
<gene>
    <name evidence="1" type="ORF">ACFFGX_00185</name>
</gene>
<comment type="caution">
    <text evidence="1">The sequence shown here is derived from an EMBL/GenBank/DDBJ whole genome shotgun (WGS) entry which is preliminary data.</text>
</comment>
<protein>
    <submittedName>
        <fullName evidence="1">Helix-turn-helix transcriptional regulator</fullName>
    </submittedName>
</protein>
<dbReference type="Proteomes" id="UP001589891">
    <property type="component" value="Unassembled WGS sequence"/>
</dbReference>
<name>A0ABV6SEY8_AZOPA</name>
<accession>A0ABV6SEY8</accession>